<accession>A0A919YF44</accession>
<name>A0A919YF44_9BACL</name>
<keyword evidence="2" id="KW-1185">Reference proteome</keyword>
<dbReference type="Proteomes" id="UP000682811">
    <property type="component" value="Unassembled WGS sequence"/>
</dbReference>
<proteinExistence type="predicted"/>
<dbReference type="AlphaFoldDB" id="A0A919YF44"/>
<dbReference type="EMBL" id="BORT01000011">
    <property type="protein sequence ID" value="GIO48123.1"/>
    <property type="molecule type" value="Genomic_DNA"/>
</dbReference>
<reference evidence="1 2" key="1">
    <citation type="submission" date="2021-03" db="EMBL/GenBank/DDBJ databases">
        <title>Antimicrobial resistance genes in bacteria isolated from Japanese honey, and their potential for conferring macrolide and lincosamide resistance in the American foulbrood pathogen Paenibacillus larvae.</title>
        <authorList>
            <person name="Okamoto M."/>
            <person name="Kumagai M."/>
            <person name="Kanamori H."/>
            <person name="Takamatsu D."/>
        </authorList>
    </citation>
    <scope>NUCLEOTIDE SEQUENCE [LARGE SCALE GENOMIC DNA]</scope>
    <source>
        <strain evidence="1 2">J34TS1</strain>
    </source>
</reference>
<evidence type="ECO:0000313" key="1">
    <source>
        <dbReference type="EMBL" id="GIO48123.1"/>
    </source>
</evidence>
<protein>
    <submittedName>
        <fullName evidence="1">Uncharacterized protein</fullName>
    </submittedName>
</protein>
<organism evidence="1 2">
    <name type="scientific">Paenibacillus azoreducens</name>
    <dbReference type="NCBI Taxonomy" id="116718"/>
    <lineage>
        <taxon>Bacteria</taxon>
        <taxon>Bacillati</taxon>
        <taxon>Bacillota</taxon>
        <taxon>Bacilli</taxon>
        <taxon>Bacillales</taxon>
        <taxon>Paenibacillaceae</taxon>
        <taxon>Paenibacillus</taxon>
    </lineage>
</organism>
<evidence type="ECO:0000313" key="2">
    <source>
        <dbReference type="Proteomes" id="UP000682811"/>
    </source>
</evidence>
<sequence>MNEHGGCRQKVPGAQIYSNETEQRYFGKNDDVPSLTKLHIVIRAKYGFIPLHFTK</sequence>
<comment type="caution">
    <text evidence="1">The sequence shown here is derived from an EMBL/GenBank/DDBJ whole genome shotgun (WGS) entry which is preliminary data.</text>
</comment>
<gene>
    <name evidence="1" type="ORF">J34TS1_28880</name>
</gene>